<sequence>MTQVEGDGGRRPRLQQDLVEPPQHLDGRALGDGVRGQRDVELGDRRAGDGPGVPDAGGHADDGLPELRVASGGVGRGGVRRGRDVVDELLDLQRRLQAEGGVAQTEAELVQGIDAVGVQPPVVYQEALGEVGLPGRGRRDLGLGEVDDGDVRVSRVDGDGVGQPAGGVHVAPEDVDDGVPRLLAREMGRQDGRDVGVAGPRQRVDAGRVRHDDGVGAPPRHVVDDQRRVPVGLVARPVVGLGREGVEEDEADLGHRVEAAEVAGGQHLVAQDVLHAGAGPTRPRPDGLERRDEVRVPPRAGPAADGEGADLEAGAKDQPVGRIGSVVAKDANVGGVPERQGGAVDVLEEDGRLGAQLPDEVRVVAPHVAARRRVEGHEVEQVRLGGDGVGDGRVDGRVVGGVLVKEVVLGHDEADHVVEAGLGDGAVPDHASDVGPPVGLAGEGLGVADGAGHVHVEPVVDGVCARVGGEPVGHDVAVKGQLRLEHVVQQGRVLAGVRLVQAVVAAHDARDAGADGVGKGPEVQLVQGAVVHVGGDGGDLGAVGEPRVGPLGLLLVADQVLGAGLHAGVLHALDGEPHGDAREVRVDREALPVAAAQRLASKGSGDRAVVVEHTHVSNKTRNVPEPDVDALVAELVAQGPAALVDELLIPAGGRGEPRGEDADEVGAVEGRGAVEQAEAREADAVDRGDVADAAASLKPEPASDHARLFRQVEPGHKGGRLGDGRLPVPDWRGWRGRRRGWRSSWLCWMASWPAAGVE</sequence>
<evidence type="ECO:0000256" key="1">
    <source>
        <dbReference type="SAM" id="MobiDB-lite"/>
    </source>
</evidence>
<feature type="region of interest" description="Disordered" evidence="1">
    <location>
        <begin position="139"/>
        <end position="168"/>
    </location>
</feature>
<gene>
    <name evidence="2" type="ORF">CTA1_6920</name>
</gene>
<evidence type="ECO:0000313" key="2">
    <source>
        <dbReference type="EMBL" id="TKW55497.1"/>
    </source>
</evidence>
<feature type="region of interest" description="Disordered" evidence="1">
    <location>
        <begin position="275"/>
        <end position="315"/>
    </location>
</feature>
<dbReference type="EMBL" id="PJEX01000097">
    <property type="protein sequence ID" value="TKW55497.1"/>
    <property type="molecule type" value="Genomic_DNA"/>
</dbReference>
<name>A0A4U6XKJ9_9PEZI</name>
<protein>
    <submittedName>
        <fullName evidence="2">Uncharacterized protein</fullName>
    </submittedName>
</protein>
<comment type="caution">
    <text evidence="2">The sequence shown here is derived from an EMBL/GenBank/DDBJ whole genome shotgun (WGS) entry which is preliminary data.</text>
</comment>
<feature type="compositionally biased region" description="Basic and acidic residues" evidence="1">
    <location>
        <begin position="149"/>
        <end position="158"/>
    </location>
</feature>
<reference evidence="2 3" key="1">
    <citation type="journal article" date="2019" name="PLoS ONE">
        <title>Comparative genome analysis indicates high evolutionary potential of pathogenicity genes in Colletotrichum tanaceti.</title>
        <authorList>
            <person name="Lelwala R.V."/>
            <person name="Korhonen P.K."/>
            <person name="Young N.D."/>
            <person name="Scott J.B."/>
            <person name="Ades P.A."/>
            <person name="Gasser R.B."/>
            <person name="Taylor P.W.J."/>
        </authorList>
    </citation>
    <scope>NUCLEOTIDE SEQUENCE [LARGE SCALE GENOMIC DNA]</scope>
    <source>
        <strain evidence="2">BRIP57314</strain>
    </source>
</reference>
<evidence type="ECO:0000313" key="3">
    <source>
        <dbReference type="Proteomes" id="UP000310108"/>
    </source>
</evidence>
<feature type="compositionally biased region" description="Basic and acidic residues" evidence="1">
    <location>
        <begin position="23"/>
        <end position="48"/>
    </location>
</feature>
<feature type="compositionally biased region" description="Basic and acidic residues" evidence="1">
    <location>
        <begin position="283"/>
        <end position="296"/>
    </location>
</feature>
<proteinExistence type="predicted"/>
<feature type="region of interest" description="Disordered" evidence="1">
    <location>
        <begin position="1"/>
        <end position="80"/>
    </location>
</feature>
<accession>A0A4U6XKJ9</accession>
<dbReference type="AlphaFoldDB" id="A0A4U6XKJ9"/>
<keyword evidence="3" id="KW-1185">Reference proteome</keyword>
<organism evidence="2 3">
    <name type="scientific">Colletotrichum tanaceti</name>
    <dbReference type="NCBI Taxonomy" id="1306861"/>
    <lineage>
        <taxon>Eukaryota</taxon>
        <taxon>Fungi</taxon>
        <taxon>Dikarya</taxon>
        <taxon>Ascomycota</taxon>
        <taxon>Pezizomycotina</taxon>
        <taxon>Sordariomycetes</taxon>
        <taxon>Hypocreomycetidae</taxon>
        <taxon>Glomerellales</taxon>
        <taxon>Glomerellaceae</taxon>
        <taxon>Colletotrichum</taxon>
        <taxon>Colletotrichum destructivum species complex</taxon>
    </lineage>
</organism>
<dbReference type="Proteomes" id="UP000310108">
    <property type="component" value="Unassembled WGS sequence"/>
</dbReference>